<feature type="transmembrane region" description="Helical" evidence="6">
    <location>
        <begin position="100"/>
        <end position="125"/>
    </location>
</feature>
<dbReference type="GO" id="GO:0022857">
    <property type="term" value="F:transmembrane transporter activity"/>
    <property type="evidence" value="ECO:0007669"/>
    <property type="project" value="InterPro"/>
</dbReference>
<keyword evidence="4 6" id="KW-1133">Transmembrane helix</keyword>
<keyword evidence="3 6" id="KW-0812">Transmembrane</keyword>
<evidence type="ECO:0000256" key="3">
    <source>
        <dbReference type="ARBA" id="ARBA00022692"/>
    </source>
</evidence>
<comment type="subcellular location">
    <subcellularLocation>
        <location evidence="1">Cell membrane</location>
        <topology evidence="1">Multi-pass membrane protein</topology>
    </subcellularLocation>
</comment>
<feature type="transmembrane region" description="Helical" evidence="6">
    <location>
        <begin position="172"/>
        <end position="192"/>
    </location>
</feature>
<feature type="transmembrane region" description="Helical" evidence="6">
    <location>
        <begin position="383"/>
        <end position="410"/>
    </location>
</feature>
<reference evidence="7 8" key="1">
    <citation type="submission" date="2018-05" db="EMBL/GenBank/DDBJ databases">
        <title>Reference genomes for bee gut microbiota database.</title>
        <authorList>
            <person name="Ellegaard K.M."/>
        </authorList>
    </citation>
    <scope>NUCLEOTIDE SEQUENCE [LARGE SCALE GENOMIC DNA]</scope>
    <source>
        <strain evidence="7 8">ESL0199</strain>
    </source>
</reference>
<feature type="transmembrane region" description="Helical" evidence="6">
    <location>
        <begin position="317"/>
        <end position="335"/>
    </location>
</feature>
<dbReference type="AlphaFoldDB" id="A0A318MI84"/>
<evidence type="ECO:0000256" key="2">
    <source>
        <dbReference type="ARBA" id="ARBA00022475"/>
    </source>
</evidence>
<evidence type="ECO:0000313" key="8">
    <source>
        <dbReference type="Proteomes" id="UP000248128"/>
    </source>
</evidence>
<name>A0A318MI84_9BIFI</name>
<feature type="transmembrane region" description="Helical" evidence="6">
    <location>
        <begin position="146"/>
        <end position="166"/>
    </location>
</feature>
<gene>
    <name evidence="7" type="ORF">DKK74_04570</name>
</gene>
<evidence type="ECO:0000256" key="6">
    <source>
        <dbReference type="SAM" id="Phobius"/>
    </source>
</evidence>
<feature type="transmembrane region" description="Helical" evidence="6">
    <location>
        <begin position="12"/>
        <end position="34"/>
    </location>
</feature>
<dbReference type="EMBL" id="QGLK01000004">
    <property type="protein sequence ID" value="PXY87937.1"/>
    <property type="molecule type" value="Genomic_DNA"/>
</dbReference>
<organism evidence="7 8">
    <name type="scientific">Bifidobacterium asteroides</name>
    <dbReference type="NCBI Taxonomy" id="1684"/>
    <lineage>
        <taxon>Bacteria</taxon>
        <taxon>Bacillati</taxon>
        <taxon>Actinomycetota</taxon>
        <taxon>Actinomycetes</taxon>
        <taxon>Bifidobacteriales</taxon>
        <taxon>Bifidobacteriaceae</taxon>
        <taxon>Bifidobacterium</taxon>
    </lineage>
</organism>
<dbReference type="PANTHER" id="PTHR23513">
    <property type="entry name" value="INTEGRAL MEMBRANE EFFLUX PROTEIN-RELATED"/>
    <property type="match status" value="1"/>
</dbReference>
<dbReference type="PANTHER" id="PTHR23513:SF6">
    <property type="entry name" value="MAJOR FACILITATOR SUPERFAMILY ASSOCIATED DOMAIN-CONTAINING PROTEIN"/>
    <property type="match status" value="1"/>
</dbReference>
<accession>A0A318MI84</accession>
<dbReference type="InterPro" id="IPR036259">
    <property type="entry name" value="MFS_trans_sf"/>
</dbReference>
<evidence type="ECO:0008006" key="9">
    <source>
        <dbReference type="Google" id="ProtNLM"/>
    </source>
</evidence>
<feature type="transmembrane region" description="Helical" evidence="6">
    <location>
        <begin position="355"/>
        <end position="377"/>
    </location>
</feature>
<feature type="transmembrane region" description="Helical" evidence="6">
    <location>
        <begin position="228"/>
        <end position="251"/>
    </location>
</feature>
<dbReference type="Proteomes" id="UP000248128">
    <property type="component" value="Unassembled WGS sequence"/>
</dbReference>
<dbReference type="SUPFAM" id="SSF103473">
    <property type="entry name" value="MFS general substrate transporter"/>
    <property type="match status" value="1"/>
</dbReference>
<evidence type="ECO:0000313" key="7">
    <source>
        <dbReference type="EMBL" id="PXY87937.1"/>
    </source>
</evidence>
<protein>
    <recommendedName>
        <fullName evidence="9">MFS transporter</fullName>
    </recommendedName>
</protein>
<dbReference type="InterPro" id="IPR011701">
    <property type="entry name" value="MFS"/>
</dbReference>
<feature type="transmembrane region" description="Helical" evidence="6">
    <location>
        <begin position="263"/>
        <end position="288"/>
    </location>
</feature>
<feature type="transmembrane region" description="Helical" evidence="6">
    <location>
        <begin position="40"/>
        <end position="65"/>
    </location>
</feature>
<proteinExistence type="predicted"/>
<comment type="caution">
    <text evidence="7">The sequence shown here is derived from an EMBL/GenBank/DDBJ whole genome shotgun (WGS) entry which is preliminary data.</text>
</comment>
<evidence type="ECO:0000256" key="1">
    <source>
        <dbReference type="ARBA" id="ARBA00004651"/>
    </source>
</evidence>
<dbReference type="Pfam" id="PF07690">
    <property type="entry name" value="MFS_1"/>
    <property type="match status" value="1"/>
</dbReference>
<evidence type="ECO:0000256" key="5">
    <source>
        <dbReference type="ARBA" id="ARBA00023136"/>
    </source>
</evidence>
<sequence length="431" mass="45491">MQELLKNKPFVTMVLASLLNTAGGELFNIVFIVYAQTMPFAGLAVSIASMAWVAPALTAILTGYLADRTVHKTRMQLVIKLIQVCVYLVMAMTIGRSKSLPVFLLLVAMDMASSMLEGYAGSLWMPVLKHLVLPGQLHQATSITSAASSVAAVISAGGGAVLIALLGNRFAVFALINAATFLLAGILVAIGYREFTRVEVASNGSPADKPSGLASSLRMALGEFRSSTFLVLMVGFGCLVNLLGTALQPLLNLGLISMPGVWWGSYGTTIAAVNGISSLGLILGALLAADPLRRLPMAHLLTGVMVAAAMVGVNLVWLHIPALLFLPLLVMNYLLGKINPRFMTMLISTVGEDHLAATMGVVQTVMMIGAPLGQMFFLTLGNLVGIAITMSIYASLTGLLALVIFLMGLLGMNAKDPTPEWAKSKSRASRI</sequence>
<dbReference type="Gene3D" id="1.20.1250.20">
    <property type="entry name" value="MFS general substrate transporter like domains"/>
    <property type="match status" value="1"/>
</dbReference>
<feature type="transmembrane region" description="Helical" evidence="6">
    <location>
        <begin position="77"/>
        <end position="94"/>
    </location>
</feature>
<dbReference type="OrthoDB" id="2989542at2"/>
<dbReference type="RefSeq" id="WP_110413014.1">
    <property type="nucleotide sequence ID" value="NZ_QGLK01000004.1"/>
</dbReference>
<feature type="transmembrane region" description="Helical" evidence="6">
    <location>
        <begin position="295"/>
        <end position="311"/>
    </location>
</feature>
<keyword evidence="5 6" id="KW-0472">Membrane</keyword>
<evidence type="ECO:0000256" key="4">
    <source>
        <dbReference type="ARBA" id="ARBA00022989"/>
    </source>
</evidence>
<keyword evidence="2" id="KW-1003">Cell membrane</keyword>
<dbReference type="GO" id="GO:0005886">
    <property type="term" value="C:plasma membrane"/>
    <property type="evidence" value="ECO:0007669"/>
    <property type="project" value="UniProtKB-SubCell"/>
</dbReference>